<feature type="region of interest" description="Disordered" evidence="2">
    <location>
        <begin position="203"/>
        <end position="231"/>
    </location>
</feature>
<dbReference type="InParanoid" id="A0A7J7D2K0"/>
<name>A0A7J7D2K0_TRIWF</name>
<dbReference type="Proteomes" id="UP000593562">
    <property type="component" value="Unassembled WGS sequence"/>
</dbReference>
<dbReference type="AlphaFoldDB" id="A0A7J7D2K0"/>
<organism evidence="3 4">
    <name type="scientific">Tripterygium wilfordii</name>
    <name type="common">Thunder God vine</name>
    <dbReference type="NCBI Taxonomy" id="458696"/>
    <lineage>
        <taxon>Eukaryota</taxon>
        <taxon>Viridiplantae</taxon>
        <taxon>Streptophyta</taxon>
        <taxon>Embryophyta</taxon>
        <taxon>Tracheophyta</taxon>
        <taxon>Spermatophyta</taxon>
        <taxon>Magnoliopsida</taxon>
        <taxon>eudicotyledons</taxon>
        <taxon>Gunneridae</taxon>
        <taxon>Pentapetalae</taxon>
        <taxon>rosids</taxon>
        <taxon>fabids</taxon>
        <taxon>Celastrales</taxon>
        <taxon>Celastraceae</taxon>
        <taxon>Tripterygium</taxon>
    </lineage>
</organism>
<feature type="compositionally biased region" description="Polar residues" evidence="2">
    <location>
        <begin position="276"/>
        <end position="299"/>
    </location>
</feature>
<dbReference type="InterPro" id="IPR040321">
    <property type="entry name" value="SCD2-like"/>
</dbReference>
<evidence type="ECO:0008006" key="5">
    <source>
        <dbReference type="Google" id="ProtNLM"/>
    </source>
</evidence>
<protein>
    <recommendedName>
        <fullName evidence="5">Coiled-coil domain-containing protein SCD2</fullName>
    </recommendedName>
</protein>
<feature type="region of interest" description="Disordered" evidence="2">
    <location>
        <begin position="71"/>
        <end position="167"/>
    </location>
</feature>
<dbReference type="EMBL" id="JAAARO010000011">
    <property type="protein sequence ID" value="KAF5740570.1"/>
    <property type="molecule type" value="Genomic_DNA"/>
</dbReference>
<comment type="caution">
    <text evidence="3">The sequence shown here is derived from an EMBL/GenBank/DDBJ whole genome shotgun (WGS) entry which is preliminary data.</text>
</comment>
<evidence type="ECO:0000313" key="3">
    <source>
        <dbReference type="EMBL" id="KAF5740570.1"/>
    </source>
</evidence>
<feature type="coiled-coil region" evidence="1">
    <location>
        <begin position="354"/>
        <end position="402"/>
    </location>
</feature>
<sequence length="712" mass="78670">MDACYFDSRIFWQYRMRPVHVRQKSSGGNPATPSSPMMSPLRGHMRSGSTGVGNMRKAQTKAAAQRLAQVMSHQAPDEGDEDDDLLLNYTSSAPGGMGLAGGRPVRSRSPMTKPTAQRPVKVMGHQQPDEENDKNDRPASGRGSISHVSGSMMQSRSTMTKPAVAHRHAQVMTHQWADEDDDEDGISLDYSLVSGLGSIGRARGRAVQSRSPMSVRTQQEQALPTQSASGARSSLYINSVEQPSSALSASANRTNQTINSAEQPLSARSIMAGRSSHPNNSIEQPPSARSSSGSRTCTGVKTVPIVPSSVPITLRPTTSGIPSESSADNRRDKRLSIDFGSMANSREAGNHHSTSALQDELDMIQEENENLLEKLRLAEERFEESEARAQQLEKQISTLGEGVTLEARLLSRKEAVLQQREAALRVAAQTHGGNPGEIDSLRTEAEIAREEATSALDQLHEAEGEVKSLRTMTQRLILTQEEMEEVVLKRCWLARYWSLCVRHGILSEIAGARFEYWSSLAPLPLEVVLAAGQKAKDETSSLNNNEEEREKCIRDLTELSTDGNVESMVLVERGLRELASLKVEDALVLAMAQNRRPSSLKSTSSDEVKLPTEGQYEAFELSQDESEDVCFKQAWLMYFWRRAKNHGVELDVAEERLQFWINHSSRSSTSHDAVDVERGLVELRKLGIENQLWRESRKGLEQDPKAPTESDF</sequence>
<proteinExistence type="predicted"/>
<dbReference type="PANTHER" id="PTHR31762">
    <property type="entry name" value="FAS-BINDING FACTOR-LIKE PROTEIN"/>
    <property type="match status" value="1"/>
</dbReference>
<feature type="compositionally biased region" description="Polar residues" evidence="2">
    <location>
        <begin position="146"/>
        <end position="160"/>
    </location>
</feature>
<keyword evidence="4" id="KW-1185">Reference proteome</keyword>
<evidence type="ECO:0000256" key="2">
    <source>
        <dbReference type="SAM" id="MobiDB-lite"/>
    </source>
</evidence>
<dbReference type="GO" id="GO:0000911">
    <property type="term" value="P:cytokinesis by cell plate formation"/>
    <property type="evidence" value="ECO:0007669"/>
    <property type="project" value="InterPro"/>
</dbReference>
<reference evidence="3 4" key="1">
    <citation type="journal article" date="2020" name="Nat. Commun.">
        <title>Genome of Tripterygium wilfordii and identification of cytochrome P450 involved in triptolide biosynthesis.</title>
        <authorList>
            <person name="Tu L."/>
            <person name="Su P."/>
            <person name="Zhang Z."/>
            <person name="Gao L."/>
            <person name="Wang J."/>
            <person name="Hu T."/>
            <person name="Zhou J."/>
            <person name="Zhang Y."/>
            <person name="Zhao Y."/>
            <person name="Liu Y."/>
            <person name="Song Y."/>
            <person name="Tong Y."/>
            <person name="Lu Y."/>
            <person name="Yang J."/>
            <person name="Xu C."/>
            <person name="Jia M."/>
            <person name="Peters R.J."/>
            <person name="Huang L."/>
            <person name="Gao W."/>
        </authorList>
    </citation>
    <scope>NUCLEOTIDE SEQUENCE [LARGE SCALE GENOMIC DNA]</scope>
    <source>
        <strain evidence="4">cv. XIE 37</strain>
        <tissue evidence="3">Leaf</tissue>
    </source>
</reference>
<gene>
    <name evidence="3" type="ORF">HS088_TW11G00644</name>
</gene>
<accession>A0A7J7D2K0</accession>
<feature type="region of interest" description="Disordered" evidence="2">
    <location>
        <begin position="272"/>
        <end position="333"/>
    </location>
</feature>
<evidence type="ECO:0000313" key="4">
    <source>
        <dbReference type="Proteomes" id="UP000593562"/>
    </source>
</evidence>
<feature type="coiled-coil region" evidence="1">
    <location>
        <begin position="438"/>
        <end position="465"/>
    </location>
</feature>
<keyword evidence="1" id="KW-0175">Coiled coil</keyword>
<feature type="compositionally biased region" description="Polar residues" evidence="2">
    <location>
        <begin position="24"/>
        <end position="37"/>
    </location>
</feature>
<feature type="compositionally biased region" description="Polar residues" evidence="2">
    <location>
        <begin position="208"/>
        <end position="231"/>
    </location>
</feature>
<feature type="compositionally biased region" description="Polar residues" evidence="2">
    <location>
        <begin position="315"/>
        <end position="326"/>
    </location>
</feature>
<dbReference type="PANTHER" id="PTHR31762:SF10">
    <property type="entry name" value="FAS-BINDING FACTOR-LIKE PROTEIN"/>
    <property type="match status" value="1"/>
</dbReference>
<feature type="region of interest" description="Disordered" evidence="2">
    <location>
        <begin position="22"/>
        <end position="41"/>
    </location>
</feature>
<evidence type="ECO:0000256" key="1">
    <source>
        <dbReference type="SAM" id="Coils"/>
    </source>
</evidence>